<evidence type="ECO:0000313" key="1">
    <source>
        <dbReference type="EMBL" id="PHJ16691.1"/>
    </source>
</evidence>
<organism evidence="1 2">
    <name type="scientific">Cystoisospora suis</name>
    <dbReference type="NCBI Taxonomy" id="483139"/>
    <lineage>
        <taxon>Eukaryota</taxon>
        <taxon>Sar</taxon>
        <taxon>Alveolata</taxon>
        <taxon>Apicomplexa</taxon>
        <taxon>Conoidasida</taxon>
        <taxon>Coccidia</taxon>
        <taxon>Eucoccidiorida</taxon>
        <taxon>Eimeriorina</taxon>
        <taxon>Sarcocystidae</taxon>
        <taxon>Cystoisospora</taxon>
    </lineage>
</organism>
<dbReference type="VEuPathDB" id="ToxoDB:CSUI_009489"/>
<dbReference type="Proteomes" id="UP000221165">
    <property type="component" value="Unassembled WGS sequence"/>
</dbReference>
<name>A0A2C6JH30_9APIC</name>
<dbReference type="Gene3D" id="2.60.40.1320">
    <property type="entry name" value="SRS domain"/>
    <property type="match status" value="1"/>
</dbReference>
<feature type="non-terminal residue" evidence="1">
    <location>
        <position position="1"/>
    </location>
</feature>
<sequence>PRRLSTGNAVTCNENNKTEAPARTATFGEAKLQASFTCGQDYTELVPACTQDTVKCCENAECTNAGAEIATVLGVQGKAVKSAQTYTVTLERIPDNRRGQKIYY</sequence>
<protein>
    <submittedName>
        <fullName evidence="1">Uncharacterized protein</fullName>
    </submittedName>
</protein>
<dbReference type="AlphaFoldDB" id="A0A2C6JH30"/>
<comment type="caution">
    <text evidence="1">The sequence shown here is derived from an EMBL/GenBank/DDBJ whole genome shotgun (WGS) entry which is preliminary data.</text>
</comment>
<gene>
    <name evidence="1" type="ORF">CSUI_009489</name>
</gene>
<proteinExistence type="predicted"/>
<accession>A0A2C6JH30</accession>
<dbReference type="InterPro" id="IPR036755">
    <property type="entry name" value="SRS_dom_sf"/>
</dbReference>
<keyword evidence="2" id="KW-1185">Reference proteome</keyword>
<dbReference type="GeneID" id="94432816"/>
<dbReference type="OrthoDB" id="330104at2759"/>
<reference evidence="1 2" key="1">
    <citation type="journal article" date="2017" name="Int. J. Parasitol.">
        <title>The genome of the protozoan parasite Cystoisospora suis and a reverse vaccinology approach to identify vaccine candidates.</title>
        <authorList>
            <person name="Palmieri N."/>
            <person name="Shrestha A."/>
            <person name="Ruttkowski B."/>
            <person name="Beck T."/>
            <person name="Vogl C."/>
            <person name="Tomley F."/>
            <person name="Blake D.P."/>
            <person name="Joachim A."/>
        </authorList>
    </citation>
    <scope>NUCLEOTIDE SEQUENCE [LARGE SCALE GENOMIC DNA]</scope>
    <source>
        <strain evidence="1 2">Wien I</strain>
    </source>
</reference>
<dbReference type="RefSeq" id="XP_067918416.1">
    <property type="nucleotide sequence ID" value="XM_068069605.1"/>
</dbReference>
<dbReference type="EMBL" id="MIGC01005678">
    <property type="protein sequence ID" value="PHJ16691.1"/>
    <property type="molecule type" value="Genomic_DNA"/>
</dbReference>
<feature type="non-terminal residue" evidence="1">
    <location>
        <position position="104"/>
    </location>
</feature>
<evidence type="ECO:0000313" key="2">
    <source>
        <dbReference type="Proteomes" id="UP000221165"/>
    </source>
</evidence>